<organism evidence="2 3">
    <name type="scientific">Sphingobium limneticum</name>
    <dbReference type="NCBI Taxonomy" id="1007511"/>
    <lineage>
        <taxon>Bacteria</taxon>
        <taxon>Pseudomonadati</taxon>
        <taxon>Pseudomonadota</taxon>
        <taxon>Alphaproteobacteria</taxon>
        <taxon>Sphingomonadales</taxon>
        <taxon>Sphingomonadaceae</taxon>
        <taxon>Sphingobium</taxon>
    </lineage>
</organism>
<evidence type="ECO:0000313" key="3">
    <source>
        <dbReference type="Proteomes" id="UP000325933"/>
    </source>
</evidence>
<dbReference type="Proteomes" id="UP000326364">
    <property type="component" value="Unassembled WGS sequence"/>
</dbReference>
<sequence>MTDLQPPDEAECWAEARTLIDQYGDEVGAYLQMMIDVCMKEHEYQLLLKWTTIRNCVAMIVDGPGTATPQ</sequence>
<protein>
    <submittedName>
        <fullName evidence="2">Uncharacterized protein</fullName>
    </submittedName>
</protein>
<dbReference type="EMBL" id="VYQB01000045">
    <property type="protein sequence ID" value="KAA9010939.1"/>
    <property type="molecule type" value="Genomic_DNA"/>
</dbReference>
<proteinExistence type="predicted"/>
<dbReference type="EMBL" id="VYQA01000044">
    <property type="protein sequence ID" value="KAA9023026.1"/>
    <property type="molecule type" value="Genomic_DNA"/>
</dbReference>
<evidence type="ECO:0000313" key="1">
    <source>
        <dbReference type="EMBL" id="KAA9010939.1"/>
    </source>
</evidence>
<comment type="caution">
    <text evidence="2">The sequence shown here is derived from an EMBL/GenBank/DDBJ whole genome shotgun (WGS) entry which is preliminary data.</text>
</comment>
<accession>A0A5J5HQ75</accession>
<name>A0A5J5HQ75_9SPHN</name>
<dbReference type="Proteomes" id="UP000325933">
    <property type="component" value="Unassembled WGS sequence"/>
</dbReference>
<dbReference type="RefSeq" id="WP_150426960.1">
    <property type="nucleotide sequence ID" value="NZ_VYQA01000044.1"/>
</dbReference>
<evidence type="ECO:0000313" key="4">
    <source>
        <dbReference type="Proteomes" id="UP000326364"/>
    </source>
</evidence>
<reference evidence="3 4" key="1">
    <citation type="submission" date="2019-09" db="EMBL/GenBank/DDBJ databases">
        <authorList>
            <person name="Feng G."/>
        </authorList>
    </citation>
    <scope>NUCLEOTIDE SEQUENCE [LARGE SCALE GENOMIC DNA]</scope>
    <source>
        <strain evidence="2 3">KACC 19283</strain>
        <strain evidence="1 4">KACC 19284</strain>
    </source>
</reference>
<evidence type="ECO:0000313" key="2">
    <source>
        <dbReference type="EMBL" id="KAA9023026.1"/>
    </source>
</evidence>
<keyword evidence="4" id="KW-1185">Reference proteome</keyword>
<dbReference type="AlphaFoldDB" id="A0A5J5HQ75"/>
<gene>
    <name evidence="2" type="ORF">F4U95_23995</name>
    <name evidence="1" type="ORF">F4U96_24070</name>
</gene>